<evidence type="ECO:0000256" key="3">
    <source>
        <dbReference type="ARBA" id="ARBA00022525"/>
    </source>
</evidence>
<dbReference type="OrthoDB" id="5826894at2759"/>
<keyword evidence="8" id="KW-1185">Reference proteome</keyword>
<dbReference type="SMR" id="A0A1I7RJV3"/>
<keyword evidence="3" id="KW-0964">Secreted</keyword>
<reference evidence="6" key="2">
    <citation type="submission" date="2020-09" db="EMBL/GenBank/DDBJ databases">
        <authorList>
            <person name="Kikuchi T."/>
        </authorList>
    </citation>
    <scope>NUCLEOTIDE SEQUENCE</scope>
    <source>
        <strain evidence="6">Ka4C1</strain>
    </source>
</reference>
<gene>
    <name evidence="6" type="ORF">BXYJ_LOCUS13828</name>
</gene>
<name>A0A1I7RJV3_BURXY</name>
<dbReference type="InterPro" id="IPR038479">
    <property type="entry name" value="Transthyretin-like_sf"/>
</dbReference>
<feature type="signal peptide" evidence="5">
    <location>
        <begin position="1"/>
        <end position="22"/>
    </location>
</feature>
<keyword evidence="4 5" id="KW-0732">Signal</keyword>
<dbReference type="PANTHER" id="PTHR21700">
    <property type="entry name" value="TRANSTHYRETIN-LIKE FAMILY PROTEIN-RELATED"/>
    <property type="match status" value="1"/>
</dbReference>
<evidence type="ECO:0000313" key="9">
    <source>
        <dbReference type="WBParaSite" id="BXY_0098500.1"/>
    </source>
</evidence>
<evidence type="ECO:0000256" key="4">
    <source>
        <dbReference type="ARBA" id="ARBA00022729"/>
    </source>
</evidence>
<evidence type="ECO:0000256" key="2">
    <source>
        <dbReference type="ARBA" id="ARBA00010112"/>
    </source>
</evidence>
<proteinExistence type="inferred from homology"/>
<sequence>MKSDFSLFCIVPLVTVAAVVQSIGTHYNVTFKGRLLCDGGGLRTLRPVKVLLWEEDGGQNATINPDDLLAETVAQRNGTYSVSGQTEEVGNIEPYIEIHHNCGGDCLIMRSYQNVTDGLELFGKGEKCYDAPEKPKKNNKKKA</sequence>
<dbReference type="Proteomes" id="UP000582659">
    <property type="component" value="Unassembled WGS sequence"/>
</dbReference>
<comment type="subcellular location">
    <subcellularLocation>
        <location evidence="1">Secreted</location>
    </subcellularLocation>
</comment>
<dbReference type="GO" id="GO:0009986">
    <property type="term" value="C:cell surface"/>
    <property type="evidence" value="ECO:0007669"/>
    <property type="project" value="InterPro"/>
</dbReference>
<dbReference type="EMBL" id="CAJFCV020000006">
    <property type="protein sequence ID" value="CAG9129088.1"/>
    <property type="molecule type" value="Genomic_DNA"/>
</dbReference>
<evidence type="ECO:0000313" key="6">
    <source>
        <dbReference type="EMBL" id="CAD5233737.1"/>
    </source>
</evidence>
<dbReference type="AlphaFoldDB" id="A0A1I7RJV3"/>
<accession>A0A1I7RJV3</accession>
<evidence type="ECO:0000313" key="8">
    <source>
        <dbReference type="Proteomes" id="UP000659654"/>
    </source>
</evidence>
<dbReference type="InterPro" id="IPR001534">
    <property type="entry name" value="Transthyretin-like"/>
</dbReference>
<reference evidence="9" key="1">
    <citation type="submission" date="2016-11" db="UniProtKB">
        <authorList>
            <consortium name="WormBaseParasite"/>
        </authorList>
    </citation>
    <scope>IDENTIFICATION</scope>
</reference>
<organism evidence="7 9">
    <name type="scientific">Bursaphelenchus xylophilus</name>
    <name type="common">Pinewood nematode worm</name>
    <name type="synonym">Aphelenchoides xylophilus</name>
    <dbReference type="NCBI Taxonomy" id="6326"/>
    <lineage>
        <taxon>Eukaryota</taxon>
        <taxon>Metazoa</taxon>
        <taxon>Ecdysozoa</taxon>
        <taxon>Nematoda</taxon>
        <taxon>Chromadorea</taxon>
        <taxon>Rhabditida</taxon>
        <taxon>Tylenchina</taxon>
        <taxon>Tylenchomorpha</taxon>
        <taxon>Aphelenchoidea</taxon>
        <taxon>Aphelenchoididae</taxon>
        <taxon>Bursaphelenchus</taxon>
    </lineage>
</organism>
<protein>
    <submittedName>
        <fullName evidence="6">(pine wood nematode) hypothetical protein</fullName>
    </submittedName>
</protein>
<feature type="chain" id="PRO_5036021820" evidence="5">
    <location>
        <begin position="23"/>
        <end position="143"/>
    </location>
</feature>
<dbReference type="EMBL" id="CAJFDI010000006">
    <property type="protein sequence ID" value="CAD5233737.1"/>
    <property type="molecule type" value="Genomic_DNA"/>
</dbReference>
<comment type="similarity">
    <text evidence="2">Belongs to the nematode transthyretin-like family.</text>
</comment>
<evidence type="ECO:0000256" key="1">
    <source>
        <dbReference type="ARBA" id="ARBA00004613"/>
    </source>
</evidence>
<dbReference type="Proteomes" id="UP000095284">
    <property type="component" value="Unplaced"/>
</dbReference>
<dbReference type="Pfam" id="PF01060">
    <property type="entry name" value="TTR-52"/>
    <property type="match status" value="1"/>
</dbReference>
<dbReference type="Proteomes" id="UP000659654">
    <property type="component" value="Unassembled WGS sequence"/>
</dbReference>
<evidence type="ECO:0000256" key="5">
    <source>
        <dbReference type="SAM" id="SignalP"/>
    </source>
</evidence>
<dbReference type="Gene3D" id="2.60.40.3330">
    <property type="match status" value="1"/>
</dbReference>
<dbReference type="GO" id="GO:0005576">
    <property type="term" value="C:extracellular region"/>
    <property type="evidence" value="ECO:0007669"/>
    <property type="project" value="UniProtKB-SubCell"/>
</dbReference>
<dbReference type="WBParaSite" id="BXY_0098500.1">
    <property type="protein sequence ID" value="BXY_0098500.1"/>
    <property type="gene ID" value="BXY_0098500"/>
</dbReference>
<evidence type="ECO:0000313" key="7">
    <source>
        <dbReference type="Proteomes" id="UP000095284"/>
    </source>
</evidence>